<dbReference type="EMBL" id="VUYU01000004">
    <property type="protein sequence ID" value="NHZ33365.1"/>
    <property type="molecule type" value="Genomic_DNA"/>
</dbReference>
<comment type="caution">
    <text evidence="4">The sequence shown here is derived from an EMBL/GenBank/DDBJ whole genome shotgun (WGS) entry which is preliminary data.</text>
</comment>
<feature type="chain" id="PRO_5046167710" evidence="2">
    <location>
        <begin position="22"/>
        <end position="261"/>
    </location>
</feature>
<keyword evidence="1 2" id="KW-0732">Signal</keyword>
<dbReference type="CDD" id="cd16329">
    <property type="entry name" value="LolA_like"/>
    <property type="match status" value="1"/>
</dbReference>
<evidence type="ECO:0000256" key="1">
    <source>
        <dbReference type="ARBA" id="ARBA00022729"/>
    </source>
</evidence>
<proteinExistence type="predicted"/>
<keyword evidence="5" id="KW-1185">Reference proteome</keyword>
<dbReference type="SUPFAM" id="SSF89392">
    <property type="entry name" value="Prokaryotic lipoproteins and lipoprotein localization factors"/>
    <property type="match status" value="1"/>
</dbReference>
<name>A0ABX0LH34_9BURK</name>
<dbReference type="Proteomes" id="UP000785613">
    <property type="component" value="Unassembled WGS sequence"/>
</dbReference>
<reference evidence="4 5" key="1">
    <citation type="submission" date="2019-09" db="EMBL/GenBank/DDBJ databases">
        <title>Taxonomy of Antarctic Massilia spp.: description of Massilia rubra sp. nov., Massilia aquatica sp. nov., Massilia mucilaginosa sp. nov., Massilia frigida sp. nov. isolated from streams, lakes and regoliths.</title>
        <authorList>
            <person name="Holochova P."/>
            <person name="Sedlacek I."/>
            <person name="Kralova S."/>
            <person name="Maslanova I."/>
            <person name="Busse H.-J."/>
            <person name="Stankova E."/>
            <person name="Vrbovska V."/>
            <person name="Kovarovic V."/>
            <person name="Bartak M."/>
            <person name="Svec P."/>
            <person name="Pantucek R."/>
        </authorList>
    </citation>
    <scope>NUCLEOTIDE SEQUENCE [LARGE SCALE GENOMIC DNA]</scope>
    <source>
        <strain evidence="4 5">CCM 8692</strain>
    </source>
</reference>
<evidence type="ECO:0000259" key="3">
    <source>
        <dbReference type="Pfam" id="PF17131"/>
    </source>
</evidence>
<dbReference type="Pfam" id="PF17131">
    <property type="entry name" value="LolA_like"/>
    <property type="match status" value="1"/>
</dbReference>
<evidence type="ECO:0000256" key="2">
    <source>
        <dbReference type="SAM" id="SignalP"/>
    </source>
</evidence>
<keyword evidence="4" id="KW-0449">Lipoprotein</keyword>
<dbReference type="PROSITE" id="PS51257">
    <property type="entry name" value="PROKAR_LIPOPROTEIN"/>
    <property type="match status" value="1"/>
</dbReference>
<sequence length="261" mass="29402">MCERRTVLAWALLAACAPARAGAPDANLLLAQSDAIRNPVQPFAVDVRLTEYRAGKQTDESSLNIYAKIDGASGQYRNLVRFARPLRDANKLMLVNGSDMWFFDPSSRAAVRISPQQRLLGRASSGDVVTANLARDYRAELVGDEQIQDGDVQARQCTLLNLAAHTRQANYHRVRLWLDSASRHPVKAEYYSGSGHLLKTVFYRRAQRVLGELRPTEAVIIDGADTSWITVMDFSGYVGREIPDSWFQRDYLPRFRLERDT</sequence>
<evidence type="ECO:0000313" key="4">
    <source>
        <dbReference type="EMBL" id="NHZ33365.1"/>
    </source>
</evidence>
<feature type="signal peptide" evidence="2">
    <location>
        <begin position="1"/>
        <end position="21"/>
    </location>
</feature>
<dbReference type="Gene3D" id="2.50.20.10">
    <property type="entry name" value="Lipoprotein localisation LolA/LolB/LppX"/>
    <property type="match status" value="1"/>
</dbReference>
<dbReference type="InterPro" id="IPR029046">
    <property type="entry name" value="LolA/LolB/LppX"/>
</dbReference>
<dbReference type="InterPro" id="IPR033399">
    <property type="entry name" value="TP_0789-like"/>
</dbReference>
<organism evidence="4 5">
    <name type="scientific">Massilia rubra</name>
    <dbReference type="NCBI Taxonomy" id="2607910"/>
    <lineage>
        <taxon>Bacteria</taxon>
        <taxon>Pseudomonadati</taxon>
        <taxon>Pseudomonadota</taxon>
        <taxon>Betaproteobacteria</taxon>
        <taxon>Burkholderiales</taxon>
        <taxon>Oxalobacteraceae</taxon>
        <taxon>Telluria group</taxon>
        <taxon>Massilia</taxon>
    </lineage>
</organism>
<gene>
    <name evidence="4" type="ORF">F0185_07145</name>
</gene>
<accession>A0ABX0LH34</accession>
<feature type="domain" description="Uncharacterized protein TP-0789" evidence="3">
    <location>
        <begin position="76"/>
        <end position="254"/>
    </location>
</feature>
<protein>
    <submittedName>
        <fullName evidence="4">Outer membrane lipoprotein-sorting protein</fullName>
    </submittedName>
</protein>
<dbReference type="InterPro" id="IPR011220">
    <property type="entry name" value="UCP028205"/>
</dbReference>
<dbReference type="RefSeq" id="WP_167222965.1">
    <property type="nucleotide sequence ID" value="NZ_VUYU01000004.1"/>
</dbReference>
<dbReference type="PIRSF" id="PIRSF028205">
    <property type="entry name" value="UCP028205"/>
    <property type="match status" value="1"/>
</dbReference>
<evidence type="ECO:0000313" key="5">
    <source>
        <dbReference type="Proteomes" id="UP000785613"/>
    </source>
</evidence>